<organism evidence="2 3">
    <name type="scientific">Colletotrichum tanaceti</name>
    <dbReference type="NCBI Taxonomy" id="1306861"/>
    <lineage>
        <taxon>Eukaryota</taxon>
        <taxon>Fungi</taxon>
        <taxon>Dikarya</taxon>
        <taxon>Ascomycota</taxon>
        <taxon>Pezizomycotina</taxon>
        <taxon>Sordariomycetes</taxon>
        <taxon>Hypocreomycetidae</taxon>
        <taxon>Glomerellales</taxon>
        <taxon>Glomerellaceae</taxon>
        <taxon>Colletotrichum</taxon>
        <taxon>Colletotrichum destructivum species complex</taxon>
    </lineage>
</organism>
<dbReference type="AlphaFoldDB" id="A0A4U6X8B2"/>
<accession>A0A4U6X8B2</accession>
<feature type="region of interest" description="Disordered" evidence="1">
    <location>
        <begin position="1"/>
        <end position="37"/>
    </location>
</feature>
<name>A0A4U6X8B2_9PEZI</name>
<dbReference type="EMBL" id="PJEX01000307">
    <property type="protein sequence ID" value="TKW51404.1"/>
    <property type="molecule type" value="Genomic_DNA"/>
</dbReference>
<proteinExistence type="predicted"/>
<protein>
    <submittedName>
        <fullName evidence="2">Uncharacterized protein</fullName>
    </submittedName>
</protein>
<reference evidence="2 3" key="1">
    <citation type="journal article" date="2019" name="PLoS ONE">
        <title>Comparative genome analysis indicates high evolutionary potential of pathogenicity genes in Colletotrichum tanaceti.</title>
        <authorList>
            <person name="Lelwala R.V."/>
            <person name="Korhonen P.K."/>
            <person name="Young N.D."/>
            <person name="Scott J.B."/>
            <person name="Ades P.A."/>
            <person name="Gasser R.B."/>
            <person name="Taylor P.W.J."/>
        </authorList>
    </citation>
    <scope>NUCLEOTIDE SEQUENCE [LARGE SCALE GENOMIC DNA]</scope>
    <source>
        <strain evidence="2">BRIP57314</strain>
    </source>
</reference>
<comment type="caution">
    <text evidence="2">The sequence shown here is derived from an EMBL/GenBank/DDBJ whole genome shotgun (WGS) entry which is preliminary data.</text>
</comment>
<sequence length="77" mass="8101">MHGGVARGVQGHHSIFSPTTSTTTATTNNQSSWGQFDIDGGVVAHGIGSAEDAEAREDRTRIQNLRSRQATTTTGGF</sequence>
<evidence type="ECO:0000313" key="2">
    <source>
        <dbReference type="EMBL" id="TKW51404.1"/>
    </source>
</evidence>
<evidence type="ECO:0000256" key="1">
    <source>
        <dbReference type="SAM" id="MobiDB-lite"/>
    </source>
</evidence>
<keyword evidence="3" id="KW-1185">Reference proteome</keyword>
<gene>
    <name evidence="2" type="ORF">CTA1_4389</name>
</gene>
<dbReference type="Proteomes" id="UP000310108">
    <property type="component" value="Unassembled WGS sequence"/>
</dbReference>
<evidence type="ECO:0000313" key="3">
    <source>
        <dbReference type="Proteomes" id="UP000310108"/>
    </source>
</evidence>